<protein>
    <submittedName>
        <fullName evidence="1">Uncharacterized protein</fullName>
    </submittedName>
</protein>
<proteinExistence type="predicted"/>
<comment type="caution">
    <text evidence="1">The sequence shown here is derived from an EMBL/GenBank/DDBJ whole genome shotgun (WGS) entry which is preliminary data.</text>
</comment>
<gene>
    <name evidence="1" type="ORF">COCNU_05G004960</name>
</gene>
<name>A0A8K0N197_COCNU</name>
<accession>A0A8K0N197</accession>
<organism evidence="1 2">
    <name type="scientific">Cocos nucifera</name>
    <name type="common">Coconut palm</name>
    <dbReference type="NCBI Taxonomy" id="13894"/>
    <lineage>
        <taxon>Eukaryota</taxon>
        <taxon>Viridiplantae</taxon>
        <taxon>Streptophyta</taxon>
        <taxon>Embryophyta</taxon>
        <taxon>Tracheophyta</taxon>
        <taxon>Spermatophyta</taxon>
        <taxon>Magnoliopsida</taxon>
        <taxon>Liliopsida</taxon>
        <taxon>Arecaceae</taxon>
        <taxon>Arecoideae</taxon>
        <taxon>Cocoseae</taxon>
        <taxon>Attaleinae</taxon>
        <taxon>Cocos</taxon>
    </lineage>
</organism>
<sequence length="98" mass="10829">MSKSVSKATAQIVEFNASSEMDLNIAFSQKAFIKDFELYEGRVARKFPELDLSFLEEELDEEAGPSDAAADPSPTEVVFESSKPAVEVLEPMQEPEVL</sequence>
<keyword evidence="2" id="KW-1185">Reference proteome</keyword>
<dbReference type="AlphaFoldDB" id="A0A8K0N197"/>
<dbReference type="EMBL" id="CM017876">
    <property type="protein sequence ID" value="KAG1342267.1"/>
    <property type="molecule type" value="Genomic_DNA"/>
</dbReference>
<evidence type="ECO:0000313" key="1">
    <source>
        <dbReference type="EMBL" id="KAG1342267.1"/>
    </source>
</evidence>
<reference evidence="1" key="2">
    <citation type="submission" date="2019-07" db="EMBL/GenBank/DDBJ databases">
        <authorList>
            <person name="Yang Y."/>
            <person name="Bocs S."/>
            <person name="Baudouin L."/>
        </authorList>
    </citation>
    <scope>NUCLEOTIDE SEQUENCE</scope>
    <source>
        <tissue evidence="1">Spear leaf of Hainan Tall coconut</tissue>
    </source>
</reference>
<evidence type="ECO:0000313" key="2">
    <source>
        <dbReference type="Proteomes" id="UP000797356"/>
    </source>
</evidence>
<reference evidence="1" key="1">
    <citation type="journal article" date="2017" name="Gigascience">
        <title>The genome draft of coconut (Cocos nucifera).</title>
        <authorList>
            <person name="Xiao Y."/>
            <person name="Xu P."/>
            <person name="Fan H."/>
            <person name="Baudouin L."/>
            <person name="Xia W."/>
            <person name="Bocs S."/>
            <person name="Xu J."/>
            <person name="Li Q."/>
            <person name="Guo A."/>
            <person name="Zhou L."/>
            <person name="Li J."/>
            <person name="Wu Y."/>
            <person name="Ma Z."/>
            <person name="Armero A."/>
            <person name="Issali A.E."/>
            <person name="Liu N."/>
            <person name="Peng M."/>
            <person name="Yang Y."/>
        </authorList>
    </citation>
    <scope>NUCLEOTIDE SEQUENCE</scope>
    <source>
        <tissue evidence="1">Spear leaf of Hainan Tall coconut</tissue>
    </source>
</reference>
<dbReference type="Proteomes" id="UP000797356">
    <property type="component" value="Chromosome 5"/>
</dbReference>